<dbReference type="InterPro" id="IPR006056">
    <property type="entry name" value="RidA"/>
</dbReference>
<dbReference type="GO" id="GO:0016787">
    <property type="term" value="F:hydrolase activity"/>
    <property type="evidence" value="ECO:0007669"/>
    <property type="project" value="UniProtKB-KW"/>
</dbReference>
<dbReference type="PANTHER" id="PTHR11803:SF39">
    <property type="entry name" value="2-IMINOBUTANOATE_2-IMINOPROPANOATE DEAMINASE"/>
    <property type="match status" value="1"/>
</dbReference>
<dbReference type="EMBL" id="CP102453">
    <property type="protein sequence ID" value="UUX34661.1"/>
    <property type="molecule type" value="Genomic_DNA"/>
</dbReference>
<dbReference type="SUPFAM" id="SSF55298">
    <property type="entry name" value="YjgF-like"/>
    <property type="match status" value="1"/>
</dbReference>
<dbReference type="PANTHER" id="PTHR11803">
    <property type="entry name" value="2-IMINOBUTANOATE/2-IMINOPROPANOATE DEAMINASE RIDA"/>
    <property type="match status" value="1"/>
</dbReference>
<dbReference type="InterPro" id="IPR006175">
    <property type="entry name" value="YjgF/YER057c/UK114"/>
</dbReference>
<gene>
    <name evidence="2" type="ORF">NRE15_03135</name>
</gene>
<comment type="similarity">
    <text evidence="1">Belongs to the RutC family.</text>
</comment>
<keyword evidence="2" id="KW-0378">Hydrolase</keyword>
<evidence type="ECO:0000256" key="1">
    <source>
        <dbReference type="ARBA" id="ARBA00010552"/>
    </source>
</evidence>
<protein>
    <submittedName>
        <fullName evidence="2">Rid family detoxifying hydrolase</fullName>
    </submittedName>
</protein>
<dbReference type="NCBIfam" id="TIGR00004">
    <property type="entry name" value="Rid family detoxifying hydrolase"/>
    <property type="match status" value="1"/>
</dbReference>
<name>A0ABY5P7E6_9LACT</name>
<keyword evidence="3" id="KW-1185">Reference proteome</keyword>
<proteinExistence type="inferred from homology"/>
<dbReference type="InterPro" id="IPR035959">
    <property type="entry name" value="RutC-like_sf"/>
</dbReference>
<reference evidence="2 3" key="1">
    <citation type="submission" date="2022-08" db="EMBL/GenBank/DDBJ databases">
        <title>Aerococcaceae sp. nov isolated from spoiled eye mask.</title>
        <authorList>
            <person name="Zhou G."/>
            <person name="Xie X.-B."/>
            <person name="Shi Q.-S."/>
            <person name="Wang Y.-S."/>
            <person name="Wen X."/>
            <person name="Peng H."/>
            <person name="Yang X.-J."/>
            <person name="Tao H.-B."/>
            <person name="Huang X.-M."/>
        </authorList>
    </citation>
    <scope>NUCLEOTIDE SEQUENCE [LARGE SCALE GENOMIC DNA]</scope>
    <source>
        <strain evidence="3">DM20194951</strain>
    </source>
</reference>
<sequence length="127" mass="14163">MPRSKRQAIHSAAAPQVIGPYSQAIVSGNTVYVSGQLPINPDTHQITGTIQEQTVQCLMNINEILHELEMNLSHVVKSTVILSDMNDFEAFNKVYAEYFYEPYPARVTFGGQLIKDAKLQIEVVAIK</sequence>
<dbReference type="Gene3D" id="3.30.1330.40">
    <property type="entry name" value="RutC-like"/>
    <property type="match status" value="1"/>
</dbReference>
<organism evidence="2 3">
    <name type="scientific">Fundicoccus culcitae</name>
    <dbReference type="NCBI Taxonomy" id="2969821"/>
    <lineage>
        <taxon>Bacteria</taxon>
        <taxon>Bacillati</taxon>
        <taxon>Bacillota</taxon>
        <taxon>Bacilli</taxon>
        <taxon>Lactobacillales</taxon>
        <taxon>Aerococcaceae</taxon>
        <taxon>Fundicoccus</taxon>
    </lineage>
</organism>
<evidence type="ECO:0000313" key="2">
    <source>
        <dbReference type="EMBL" id="UUX34661.1"/>
    </source>
</evidence>
<dbReference type="RefSeq" id="WP_313794162.1">
    <property type="nucleotide sequence ID" value="NZ_CP102453.1"/>
</dbReference>
<dbReference type="CDD" id="cd00448">
    <property type="entry name" value="YjgF_YER057c_UK114_family"/>
    <property type="match status" value="1"/>
</dbReference>
<dbReference type="Pfam" id="PF01042">
    <property type="entry name" value="Ribonuc_L-PSP"/>
    <property type="match status" value="1"/>
</dbReference>
<dbReference type="Proteomes" id="UP001315967">
    <property type="component" value="Chromosome"/>
</dbReference>
<accession>A0ABY5P7E6</accession>
<evidence type="ECO:0000313" key="3">
    <source>
        <dbReference type="Proteomes" id="UP001315967"/>
    </source>
</evidence>